<dbReference type="PANTHER" id="PTHR21716">
    <property type="entry name" value="TRANSMEMBRANE PROTEIN"/>
    <property type="match status" value="1"/>
</dbReference>
<keyword evidence="8" id="KW-1185">Reference proteome</keyword>
<name>A0ABS6IN13_9HYPH</name>
<organism evidence="7 8">
    <name type="scientific">Reyranella humidisoli</name>
    <dbReference type="NCBI Taxonomy" id="2849149"/>
    <lineage>
        <taxon>Bacteria</taxon>
        <taxon>Pseudomonadati</taxon>
        <taxon>Pseudomonadota</taxon>
        <taxon>Alphaproteobacteria</taxon>
        <taxon>Hyphomicrobiales</taxon>
        <taxon>Reyranellaceae</taxon>
        <taxon>Reyranella</taxon>
    </lineage>
</organism>
<comment type="caution">
    <text evidence="7">The sequence shown here is derived from an EMBL/GenBank/DDBJ whole genome shotgun (WGS) entry which is preliminary data.</text>
</comment>
<feature type="transmembrane region" description="Helical" evidence="6">
    <location>
        <begin position="66"/>
        <end position="90"/>
    </location>
</feature>
<feature type="transmembrane region" description="Helical" evidence="6">
    <location>
        <begin position="216"/>
        <end position="238"/>
    </location>
</feature>
<evidence type="ECO:0000313" key="8">
    <source>
        <dbReference type="Proteomes" id="UP000727907"/>
    </source>
</evidence>
<evidence type="ECO:0000256" key="6">
    <source>
        <dbReference type="SAM" id="Phobius"/>
    </source>
</evidence>
<feature type="transmembrane region" description="Helical" evidence="6">
    <location>
        <begin position="163"/>
        <end position="181"/>
    </location>
</feature>
<dbReference type="Pfam" id="PF01594">
    <property type="entry name" value="AI-2E_transport"/>
    <property type="match status" value="1"/>
</dbReference>
<dbReference type="Proteomes" id="UP000727907">
    <property type="component" value="Unassembled WGS sequence"/>
</dbReference>
<reference evidence="7 8" key="1">
    <citation type="submission" date="2021-06" db="EMBL/GenBank/DDBJ databases">
        <authorList>
            <person name="Lee D.H."/>
        </authorList>
    </citation>
    <scope>NUCLEOTIDE SEQUENCE [LARGE SCALE GENOMIC DNA]</scope>
    <source>
        <strain evidence="7 8">MMS21-HV4-11</strain>
    </source>
</reference>
<protein>
    <submittedName>
        <fullName evidence="7">AI-2E family transporter</fullName>
    </submittedName>
</protein>
<keyword evidence="4 6" id="KW-1133">Transmembrane helix</keyword>
<dbReference type="PANTHER" id="PTHR21716:SF16">
    <property type="entry name" value="BLL1467 PROTEIN"/>
    <property type="match status" value="1"/>
</dbReference>
<feature type="transmembrane region" description="Helical" evidence="6">
    <location>
        <begin position="36"/>
        <end position="54"/>
    </location>
</feature>
<sequence>MRVPTVHVQGGSAIRRPLMVLAICAVGVIAYLARDFLIPTAAAIVLALIMTPVAKKLERLRLPPTAAAGASVTLLAVVVAGLLVVATPALTSWAEQAPYLTYTLERKLEGLRKSLAFVKQVTDRVEQATQAQPSQAATEKAPPERVVVRDKSLLSELMSTTPALLLQIGYAAVLAFMLLAHRNDHKRQILRVPLDFHVRVRLARVMRDINDRVGSYLFALVVIYSLVALASTIVLALLGFPNPLLWGVLMGLASFVPFVGPPVAIGLVALVALITYEDLMHMLAAPLILAAIHFIESQLITPVFVSRRCALNTVAVFAGVAFLGWMWGAVGAIVAVPLLILVSTVAAHLPSLRWLSVLLSEDRPVSERLAVKPPVASVPPIQLRRRRAATK</sequence>
<evidence type="ECO:0000256" key="3">
    <source>
        <dbReference type="ARBA" id="ARBA00022692"/>
    </source>
</evidence>
<proteinExistence type="inferred from homology"/>
<dbReference type="EMBL" id="JAHOPB010000002">
    <property type="protein sequence ID" value="MBU8875785.1"/>
    <property type="molecule type" value="Genomic_DNA"/>
</dbReference>
<comment type="similarity">
    <text evidence="2">Belongs to the autoinducer-2 exporter (AI-2E) (TC 2.A.86) family.</text>
</comment>
<keyword evidence="5 6" id="KW-0472">Membrane</keyword>
<keyword evidence="3 6" id="KW-0812">Transmembrane</keyword>
<evidence type="ECO:0000256" key="2">
    <source>
        <dbReference type="ARBA" id="ARBA00009773"/>
    </source>
</evidence>
<dbReference type="InterPro" id="IPR002549">
    <property type="entry name" value="AI-2E-like"/>
</dbReference>
<feature type="transmembrane region" description="Helical" evidence="6">
    <location>
        <begin position="325"/>
        <end position="349"/>
    </location>
</feature>
<feature type="transmembrane region" description="Helical" evidence="6">
    <location>
        <begin position="12"/>
        <end position="30"/>
    </location>
</feature>
<evidence type="ECO:0000256" key="1">
    <source>
        <dbReference type="ARBA" id="ARBA00004141"/>
    </source>
</evidence>
<feature type="transmembrane region" description="Helical" evidence="6">
    <location>
        <begin position="244"/>
        <end position="276"/>
    </location>
</feature>
<accession>A0ABS6IN13</accession>
<evidence type="ECO:0000256" key="4">
    <source>
        <dbReference type="ARBA" id="ARBA00022989"/>
    </source>
</evidence>
<evidence type="ECO:0000313" key="7">
    <source>
        <dbReference type="EMBL" id="MBU8875785.1"/>
    </source>
</evidence>
<gene>
    <name evidence="7" type="ORF">KQ910_18570</name>
</gene>
<comment type="subcellular location">
    <subcellularLocation>
        <location evidence="1">Membrane</location>
        <topology evidence="1">Multi-pass membrane protein</topology>
    </subcellularLocation>
</comment>
<feature type="transmembrane region" description="Helical" evidence="6">
    <location>
        <begin position="283"/>
        <end position="305"/>
    </location>
</feature>
<evidence type="ECO:0000256" key="5">
    <source>
        <dbReference type="ARBA" id="ARBA00023136"/>
    </source>
</evidence>